<gene>
    <name evidence="2" type="ORF">GCM10020367_17930</name>
</gene>
<name>A0ABP6S8J8_9ACTN</name>
<sequence length="65" mass="7016">MGLIDRHVRAAHITFYGPDGTPCTAPFTRTGRAVVPRGQNGGHNRTTGPHPIKPVRCLRTDTPAN</sequence>
<organism evidence="2 3">
    <name type="scientific">Streptomyces sannanensis</name>
    <dbReference type="NCBI Taxonomy" id="285536"/>
    <lineage>
        <taxon>Bacteria</taxon>
        <taxon>Bacillati</taxon>
        <taxon>Actinomycetota</taxon>
        <taxon>Actinomycetes</taxon>
        <taxon>Kitasatosporales</taxon>
        <taxon>Streptomycetaceae</taxon>
        <taxon>Streptomyces</taxon>
    </lineage>
</organism>
<protein>
    <submittedName>
        <fullName evidence="2">Uncharacterized protein</fullName>
    </submittedName>
</protein>
<keyword evidence="3" id="KW-1185">Reference proteome</keyword>
<accession>A0ABP6S8J8</accession>
<feature type="region of interest" description="Disordered" evidence="1">
    <location>
        <begin position="34"/>
        <end position="65"/>
    </location>
</feature>
<reference evidence="3" key="1">
    <citation type="journal article" date="2019" name="Int. J. Syst. Evol. Microbiol.">
        <title>The Global Catalogue of Microorganisms (GCM) 10K type strain sequencing project: providing services to taxonomists for standard genome sequencing and annotation.</title>
        <authorList>
            <consortium name="The Broad Institute Genomics Platform"/>
            <consortium name="The Broad Institute Genome Sequencing Center for Infectious Disease"/>
            <person name="Wu L."/>
            <person name="Ma J."/>
        </authorList>
    </citation>
    <scope>NUCLEOTIDE SEQUENCE [LARGE SCALE GENOMIC DNA]</scope>
    <source>
        <strain evidence="3">JCM 9651</strain>
    </source>
</reference>
<comment type="caution">
    <text evidence="2">The sequence shown here is derived from an EMBL/GenBank/DDBJ whole genome shotgun (WGS) entry which is preliminary data.</text>
</comment>
<dbReference type="EMBL" id="BAAAYL010000001">
    <property type="protein sequence ID" value="GAA3370614.1"/>
    <property type="molecule type" value="Genomic_DNA"/>
</dbReference>
<evidence type="ECO:0000313" key="3">
    <source>
        <dbReference type="Proteomes" id="UP001499990"/>
    </source>
</evidence>
<evidence type="ECO:0000313" key="2">
    <source>
        <dbReference type="EMBL" id="GAA3370614.1"/>
    </source>
</evidence>
<proteinExistence type="predicted"/>
<evidence type="ECO:0000256" key="1">
    <source>
        <dbReference type="SAM" id="MobiDB-lite"/>
    </source>
</evidence>
<dbReference type="Proteomes" id="UP001499990">
    <property type="component" value="Unassembled WGS sequence"/>
</dbReference>